<dbReference type="AlphaFoldDB" id="A0A5B9P6R5"/>
<dbReference type="EMBL" id="CP042912">
    <property type="protein sequence ID" value="QEG21958.1"/>
    <property type="molecule type" value="Genomic_DNA"/>
</dbReference>
<keyword evidence="2" id="KW-1185">Reference proteome</keyword>
<accession>A0A5B9P6R5</accession>
<dbReference type="KEGG" id="mff:MFFC18_18190"/>
<dbReference type="Proteomes" id="UP000322214">
    <property type="component" value="Chromosome"/>
</dbReference>
<organism evidence="1 2">
    <name type="scientific">Mariniblastus fucicola</name>
    <dbReference type="NCBI Taxonomy" id="980251"/>
    <lineage>
        <taxon>Bacteria</taxon>
        <taxon>Pseudomonadati</taxon>
        <taxon>Planctomycetota</taxon>
        <taxon>Planctomycetia</taxon>
        <taxon>Pirellulales</taxon>
        <taxon>Pirellulaceae</taxon>
        <taxon>Mariniblastus</taxon>
    </lineage>
</organism>
<evidence type="ECO:0000313" key="2">
    <source>
        <dbReference type="Proteomes" id="UP000322214"/>
    </source>
</evidence>
<proteinExistence type="predicted"/>
<protein>
    <submittedName>
        <fullName evidence="1">Uncharacterized protein</fullName>
    </submittedName>
</protein>
<gene>
    <name evidence="1" type="ORF">MFFC18_18190</name>
</gene>
<evidence type="ECO:0000313" key="1">
    <source>
        <dbReference type="EMBL" id="QEG21958.1"/>
    </source>
</evidence>
<sequence length="95" mass="10707">MGIVLPRVFRSTSFQNIPHRKAAQVGVHQRSVEIDILSKRFVRGFGIRCLRRYMGTDVLIELDNVRVNRDAAERCAVSGADDTMRGTSIIRGTTF</sequence>
<reference evidence="1 2" key="1">
    <citation type="submission" date="2019-08" db="EMBL/GenBank/DDBJ databases">
        <title>Deep-cultivation of Planctomycetes and their phenomic and genomic characterization uncovers novel biology.</title>
        <authorList>
            <person name="Wiegand S."/>
            <person name="Jogler M."/>
            <person name="Boedeker C."/>
            <person name="Pinto D."/>
            <person name="Vollmers J."/>
            <person name="Rivas-Marin E."/>
            <person name="Kohn T."/>
            <person name="Peeters S.H."/>
            <person name="Heuer A."/>
            <person name="Rast P."/>
            <person name="Oberbeckmann S."/>
            <person name="Bunk B."/>
            <person name="Jeske O."/>
            <person name="Meyerdierks A."/>
            <person name="Storesund J.E."/>
            <person name="Kallscheuer N."/>
            <person name="Luecker S."/>
            <person name="Lage O.M."/>
            <person name="Pohl T."/>
            <person name="Merkel B.J."/>
            <person name="Hornburger P."/>
            <person name="Mueller R.-W."/>
            <person name="Bruemmer F."/>
            <person name="Labrenz M."/>
            <person name="Spormann A.M."/>
            <person name="Op den Camp H."/>
            <person name="Overmann J."/>
            <person name="Amann R."/>
            <person name="Jetten M.S.M."/>
            <person name="Mascher T."/>
            <person name="Medema M.H."/>
            <person name="Devos D.P."/>
            <person name="Kaster A.-K."/>
            <person name="Ovreas L."/>
            <person name="Rohde M."/>
            <person name="Galperin M.Y."/>
            <person name="Jogler C."/>
        </authorList>
    </citation>
    <scope>NUCLEOTIDE SEQUENCE [LARGE SCALE GENOMIC DNA]</scope>
    <source>
        <strain evidence="1 2">FC18</strain>
    </source>
</reference>
<name>A0A5B9P6R5_9BACT</name>